<dbReference type="Gene3D" id="3.40.50.2000">
    <property type="entry name" value="Glycogen Phosphorylase B"/>
    <property type="match status" value="1"/>
</dbReference>
<dbReference type="EMBL" id="FQWZ01000010">
    <property type="protein sequence ID" value="SHH34750.1"/>
    <property type="molecule type" value="Genomic_DNA"/>
</dbReference>
<sequence length="600" mass="65376">MSTHQHVDADASALRVLHQIHLAHDAWGGMEKQFAALLRHRAADPRLAHYLSEDLRQVADGVAAALLGLSAPPVDARRWHGVTVPNWRGMRQSRQASQARAWRIDTVLSWNRFGDPRPLQLARRIGAASVYWERGAAWFARNRAPDADFLHGFDCYLANSRACAAMLRYWGVTAPIHICAPGIAQARPGVARIAPQWPLRLGFAARLQSFKGGVLAVHTLAALRRSGVEATLTMAGDGPDRDSIQSQAQRLGIDDLRFTGRITDMDAFYQQIDLLLHPALREPYGNVVAEALIAGVPVVATAVDGVPDVIRDGVDGRCVEPTLPLSALASFGGDPDQVYPRVWRPELQRVAEPGVPDPAALAEAVLQVAGDDARYAAFSAAAVDGLRRFDYAAHVEQLIGYLQQAGASGHAHRRRSSMRPYNCDDQQRPAWYDRADKAAQLIAALPAAGAGRALSLADIGCGDQKLRASLARHGVAIRYHGYDRVPQAEAVRPFDAEYDALPSDHDVAVLLGVGEYLDDVPGCLRRLRARASVLVISHTLAEPPRSPAELQRLGWRLHVSGDEFEEMLIGCGWQPDAHCMTDDGKTRIWACRRSATGIAG</sequence>
<dbReference type="PANTHER" id="PTHR12526:SF510">
    <property type="entry name" value="D-INOSITOL 3-PHOSPHATE GLYCOSYLTRANSFERASE"/>
    <property type="match status" value="1"/>
</dbReference>
<dbReference type="Pfam" id="PF00534">
    <property type="entry name" value="Glycos_transf_1"/>
    <property type="match status" value="1"/>
</dbReference>
<dbReference type="InterPro" id="IPR029063">
    <property type="entry name" value="SAM-dependent_MTases_sf"/>
</dbReference>
<evidence type="ECO:0000256" key="2">
    <source>
        <dbReference type="ARBA" id="ARBA00022679"/>
    </source>
</evidence>
<evidence type="ECO:0000256" key="1">
    <source>
        <dbReference type="ARBA" id="ARBA00022676"/>
    </source>
</evidence>
<dbReference type="SUPFAM" id="SSF53756">
    <property type="entry name" value="UDP-Glycosyltransferase/glycogen phosphorylase"/>
    <property type="match status" value="1"/>
</dbReference>
<dbReference type="PANTHER" id="PTHR12526">
    <property type="entry name" value="GLYCOSYLTRANSFERASE"/>
    <property type="match status" value="1"/>
</dbReference>
<evidence type="ECO:0000313" key="5">
    <source>
        <dbReference type="Proteomes" id="UP000199758"/>
    </source>
</evidence>
<keyword evidence="5" id="KW-1185">Reference proteome</keyword>
<dbReference type="RefSeq" id="WP_072899591.1">
    <property type="nucleotide sequence ID" value="NZ_FQWZ01000010.1"/>
</dbReference>
<dbReference type="GO" id="GO:0016757">
    <property type="term" value="F:glycosyltransferase activity"/>
    <property type="evidence" value="ECO:0007669"/>
    <property type="project" value="UniProtKB-KW"/>
</dbReference>
<dbReference type="AlphaFoldDB" id="A0A1M5S8I2"/>
<dbReference type="OrthoDB" id="9795746at2"/>
<gene>
    <name evidence="4" type="ORF">SAMN04488068_0014</name>
</gene>
<reference evidence="4 5" key="1">
    <citation type="submission" date="2016-11" db="EMBL/GenBank/DDBJ databases">
        <authorList>
            <person name="Jaros S."/>
            <person name="Januszkiewicz K."/>
            <person name="Wedrychowicz H."/>
        </authorList>
    </citation>
    <scope>NUCLEOTIDE SEQUENCE [LARGE SCALE GENOMIC DNA]</scope>
    <source>
        <strain evidence="4 5">CGMCC 1.7049</strain>
    </source>
</reference>
<dbReference type="SUPFAM" id="SSF53335">
    <property type="entry name" value="S-adenosyl-L-methionine-dependent methyltransferases"/>
    <property type="match status" value="1"/>
</dbReference>
<proteinExistence type="predicted"/>
<organism evidence="4 5">
    <name type="scientific">Hydrocarboniphaga daqingensis</name>
    <dbReference type="NCBI Taxonomy" id="490188"/>
    <lineage>
        <taxon>Bacteria</taxon>
        <taxon>Pseudomonadati</taxon>
        <taxon>Pseudomonadota</taxon>
        <taxon>Gammaproteobacteria</taxon>
        <taxon>Nevskiales</taxon>
        <taxon>Nevskiaceae</taxon>
        <taxon>Hydrocarboniphaga</taxon>
    </lineage>
</organism>
<keyword evidence="2 4" id="KW-0808">Transferase</keyword>
<feature type="domain" description="Glycosyl transferase family 1" evidence="3">
    <location>
        <begin position="201"/>
        <end position="322"/>
    </location>
</feature>
<evidence type="ECO:0000313" key="4">
    <source>
        <dbReference type="EMBL" id="SHH34750.1"/>
    </source>
</evidence>
<keyword evidence="1" id="KW-0328">Glycosyltransferase</keyword>
<evidence type="ECO:0000259" key="3">
    <source>
        <dbReference type="Pfam" id="PF00534"/>
    </source>
</evidence>
<dbReference type="STRING" id="490188.SAMN04488068_0014"/>
<dbReference type="InterPro" id="IPR001296">
    <property type="entry name" value="Glyco_trans_1"/>
</dbReference>
<protein>
    <submittedName>
        <fullName evidence="4">Glycosyl transferases group 1</fullName>
    </submittedName>
</protein>
<accession>A0A1M5S8I2</accession>
<name>A0A1M5S8I2_9GAMM</name>
<dbReference type="Proteomes" id="UP000199758">
    <property type="component" value="Unassembled WGS sequence"/>
</dbReference>
<dbReference type="Gene3D" id="3.40.50.150">
    <property type="entry name" value="Vaccinia Virus protein VP39"/>
    <property type="match status" value="1"/>
</dbReference>